<reference evidence="6 7" key="1">
    <citation type="submission" date="2024-02" db="EMBL/GenBank/DDBJ databases">
        <title>De novo assembly and annotation of 12 fungi associated with fruit tree decline syndrome in Ontario, Canada.</title>
        <authorList>
            <person name="Sulman M."/>
            <person name="Ellouze W."/>
            <person name="Ilyukhin E."/>
        </authorList>
    </citation>
    <scope>NUCLEOTIDE SEQUENCE [LARGE SCALE GENOMIC DNA]</scope>
    <source>
        <strain evidence="6 7">M11/M66-122</strain>
    </source>
</reference>
<organism evidence="6 7">
    <name type="scientific">Diatrype stigma</name>
    <dbReference type="NCBI Taxonomy" id="117547"/>
    <lineage>
        <taxon>Eukaryota</taxon>
        <taxon>Fungi</taxon>
        <taxon>Dikarya</taxon>
        <taxon>Ascomycota</taxon>
        <taxon>Pezizomycotina</taxon>
        <taxon>Sordariomycetes</taxon>
        <taxon>Xylariomycetidae</taxon>
        <taxon>Xylariales</taxon>
        <taxon>Diatrypaceae</taxon>
        <taxon>Diatrype</taxon>
    </lineage>
</organism>
<dbReference type="GO" id="GO:0008270">
    <property type="term" value="F:zinc ion binding"/>
    <property type="evidence" value="ECO:0007669"/>
    <property type="project" value="InterPro"/>
</dbReference>
<proteinExistence type="predicted"/>
<feature type="domain" description="Peptidase metallopeptidase" evidence="5">
    <location>
        <begin position="190"/>
        <end position="341"/>
    </location>
</feature>
<dbReference type="GO" id="GO:0031012">
    <property type="term" value="C:extracellular matrix"/>
    <property type="evidence" value="ECO:0007669"/>
    <property type="project" value="InterPro"/>
</dbReference>
<dbReference type="EMBL" id="JAKJXP020000089">
    <property type="protein sequence ID" value="KAK7747676.1"/>
    <property type="molecule type" value="Genomic_DNA"/>
</dbReference>
<dbReference type="Pfam" id="PF00413">
    <property type="entry name" value="Peptidase_M10"/>
    <property type="match status" value="1"/>
</dbReference>
<dbReference type="InterPro" id="IPR006026">
    <property type="entry name" value="Peptidase_Metallo"/>
</dbReference>
<keyword evidence="7" id="KW-1185">Reference proteome</keyword>
<evidence type="ECO:0000256" key="4">
    <source>
        <dbReference type="ARBA" id="ARBA00022833"/>
    </source>
</evidence>
<keyword evidence="1" id="KW-0645">Protease</keyword>
<gene>
    <name evidence="6" type="ORF">SLS62_009002</name>
</gene>
<sequence>MDIPFGLDASFDSNTGEVQVDVLSFSGDQVYRALRRRGLGHLPLIMGGTYRLTIVHHRSIVLMHRPCREILVDISFLDTSCLISDMFITYENEVSQALNILSAEEVALMRDATPLRAGVPTVQESLQSPNNHIPLGPGLSNTQGTILSLSGQQPLSILGPEPPIIERRKFCVTEDRIHNMCSICVGRDQEITRWNPGSRLRYWVDIMSFGAPRGRLVQEAMRKAIRMWEGSPVTFEEVDHGKPYNFMVKYKDYQPCEQGSCTFACSFLPGFPPYKLKVFAPSFELDTVPYLANILSHEIGHILGLRHENAIENRYEREKEAIRWGPRNQYSVMNNERDLSTMKPNSMDIKCLQSFYDISDPFLEGKRFWDFEPKIHTNSPGARHGNAAIAHRSG</sequence>
<evidence type="ECO:0000256" key="1">
    <source>
        <dbReference type="ARBA" id="ARBA00022670"/>
    </source>
</evidence>
<evidence type="ECO:0000313" key="7">
    <source>
        <dbReference type="Proteomes" id="UP001320420"/>
    </source>
</evidence>
<keyword evidence="3" id="KW-0378">Hydrolase</keyword>
<evidence type="ECO:0000256" key="2">
    <source>
        <dbReference type="ARBA" id="ARBA00022723"/>
    </source>
</evidence>
<accession>A0AAN9UIL9</accession>
<protein>
    <recommendedName>
        <fullName evidence="5">Peptidase metallopeptidase domain-containing protein</fullName>
    </recommendedName>
</protein>
<dbReference type="InterPro" id="IPR001818">
    <property type="entry name" value="Pept_M10_metallopeptidase"/>
</dbReference>
<keyword evidence="2" id="KW-0479">Metal-binding</keyword>
<dbReference type="GO" id="GO:0004222">
    <property type="term" value="F:metalloendopeptidase activity"/>
    <property type="evidence" value="ECO:0007669"/>
    <property type="project" value="InterPro"/>
</dbReference>
<name>A0AAN9UIL9_9PEZI</name>
<dbReference type="SUPFAM" id="SSF55486">
    <property type="entry name" value="Metalloproteases ('zincins'), catalytic domain"/>
    <property type="match status" value="1"/>
</dbReference>
<evidence type="ECO:0000313" key="6">
    <source>
        <dbReference type="EMBL" id="KAK7747676.1"/>
    </source>
</evidence>
<dbReference type="SMART" id="SM00235">
    <property type="entry name" value="ZnMc"/>
    <property type="match status" value="1"/>
</dbReference>
<dbReference type="Gene3D" id="3.40.390.10">
    <property type="entry name" value="Collagenase (Catalytic Domain)"/>
    <property type="match status" value="1"/>
</dbReference>
<dbReference type="Proteomes" id="UP001320420">
    <property type="component" value="Unassembled WGS sequence"/>
</dbReference>
<evidence type="ECO:0000259" key="5">
    <source>
        <dbReference type="SMART" id="SM00235"/>
    </source>
</evidence>
<dbReference type="AlphaFoldDB" id="A0AAN9UIL9"/>
<dbReference type="GO" id="GO:0006508">
    <property type="term" value="P:proteolysis"/>
    <property type="evidence" value="ECO:0007669"/>
    <property type="project" value="UniProtKB-KW"/>
</dbReference>
<comment type="caution">
    <text evidence="6">The sequence shown here is derived from an EMBL/GenBank/DDBJ whole genome shotgun (WGS) entry which is preliminary data.</text>
</comment>
<evidence type="ECO:0000256" key="3">
    <source>
        <dbReference type="ARBA" id="ARBA00022801"/>
    </source>
</evidence>
<dbReference type="InterPro" id="IPR024079">
    <property type="entry name" value="MetalloPept_cat_dom_sf"/>
</dbReference>
<keyword evidence="4" id="KW-0862">Zinc</keyword>